<gene>
    <name evidence="2" type="ORF">HNP84_000210</name>
</gene>
<dbReference type="EMBL" id="JACHGN010000001">
    <property type="protein sequence ID" value="MBB5130522.1"/>
    <property type="molecule type" value="Genomic_DNA"/>
</dbReference>
<proteinExistence type="predicted"/>
<evidence type="ECO:0000313" key="3">
    <source>
        <dbReference type="Proteomes" id="UP000578449"/>
    </source>
</evidence>
<protein>
    <submittedName>
        <fullName evidence="2">Uncharacterized protein</fullName>
    </submittedName>
</protein>
<name>A0A840NTE3_9ACTN</name>
<keyword evidence="3" id="KW-1185">Reference proteome</keyword>
<organism evidence="2 3">
    <name type="scientific">Thermocatellispora tengchongensis</name>
    <dbReference type="NCBI Taxonomy" id="1073253"/>
    <lineage>
        <taxon>Bacteria</taxon>
        <taxon>Bacillati</taxon>
        <taxon>Actinomycetota</taxon>
        <taxon>Actinomycetes</taxon>
        <taxon>Streptosporangiales</taxon>
        <taxon>Streptosporangiaceae</taxon>
        <taxon>Thermocatellispora</taxon>
    </lineage>
</organism>
<comment type="caution">
    <text evidence="2">The sequence shown here is derived from an EMBL/GenBank/DDBJ whole genome shotgun (WGS) entry which is preliminary data.</text>
</comment>
<feature type="region of interest" description="Disordered" evidence="1">
    <location>
        <begin position="1"/>
        <end position="30"/>
    </location>
</feature>
<reference evidence="2 3" key="1">
    <citation type="submission" date="2020-08" db="EMBL/GenBank/DDBJ databases">
        <title>Genomic Encyclopedia of Type Strains, Phase IV (KMG-IV): sequencing the most valuable type-strain genomes for metagenomic binning, comparative biology and taxonomic classification.</title>
        <authorList>
            <person name="Goeker M."/>
        </authorList>
    </citation>
    <scope>NUCLEOTIDE SEQUENCE [LARGE SCALE GENOMIC DNA]</scope>
    <source>
        <strain evidence="2 3">DSM 45615</strain>
    </source>
</reference>
<evidence type="ECO:0000256" key="1">
    <source>
        <dbReference type="SAM" id="MobiDB-lite"/>
    </source>
</evidence>
<accession>A0A840NTE3</accession>
<feature type="compositionally biased region" description="Basic and acidic residues" evidence="1">
    <location>
        <begin position="18"/>
        <end position="30"/>
    </location>
</feature>
<dbReference type="AlphaFoldDB" id="A0A840NTE3"/>
<dbReference type="Proteomes" id="UP000578449">
    <property type="component" value="Unassembled WGS sequence"/>
</dbReference>
<sequence length="30" mass="3229">MSETETSITCPYCAEGIPHPHDHDAAEGET</sequence>
<evidence type="ECO:0000313" key="2">
    <source>
        <dbReference type="EMBL" id="MBB5130522.1"/>
    </source>
</evidence>